<feature type="compositionally biased region" description="Polar residues" evidence="1">
    <location>
        <begin position="1111"/>
        <end position="1129"/>
    </location>
</feature>
<feature type="region of interest" description="Disordered" evidence="1">
    <location>
        <begin position="346"/>
        <end position="585"/>
    </location>
</feature>
<feature type="region of interest" description="Disordered" evidence="1">
    <location>
        <begin position="1021"/>
        <end position="1398"/>
    </location>
</feature>
<name>A0A8H3J422_9LECA</name>
<feature type="compositionally biased region" description="Low complexity" evidence="1">
    <location>
        <begin position="1204"/>
        <end position="1250"/>
    </location>
</feature>
<feature type="compositionally biased region" description="Polar residues" evidence="1">
    <location>
        <begin position="536"/>
        <end position="545"/>
    </location>
</feature>
<feature type="compositionally biased region" description="Basic and acidic residues" evidence="1">
    <location>
        <begin position="281"/>
        <end position="294"/>
    </location>
</feature>
<evidence type="ECO:0000313" key="2">
    <source>
        <dbReference type="EMBL" id="CAF9940305.1"/>
    </source>
</evidence>
<evidence type="ECO:0000313" key="3">
    <source>
        <dbReference type="Proteomes" id="UP000664534"/>
    </source>
</evidence>
<gene>
    <name evidence="2" type="ORF">IMSHALPRED_001829</name>
</gene>
<feature type="region of interest" description="Disordered" evidence="1">
    <location>
        <begin position="187"/>
        <end position="332"/>
    </location>
</feature>
<feature type="compositionally biased region" description="Polar residues" evidence="1">
    <location>
        <begin position="939"/>
        <end position="964"/>
    </location>
</feature>
<accession>A0A8H3J422</accession>
<feature type="compositionally biased region" description="Polar residues" evidence="1">
    <location>
        <begin position="1066"/>
        <end position="1084"/>
    </location>
</feature>
<evidence type="ECO:0000256" key="1">
    <source>
        <dbReference type="SAM" id="MobiDB-lite"/>
    </source>
</evidence>
<feature type="compositionally biased region" description="Low complexity" evidence="1">
    <location>
        <begin position="1353"/>
        <end position="1365"/>
    </location>
</feature>
<sequence>MGRIRLQIRVMPWEQPRSSLSSSAQTRQEILKWCEPCPENTPMQEVCDRIYESWGRMFKASEGPLSIRHLKTAYGELVDIERRVVGDLFDDRGTDPNLLNSILEVHRYTPDQDQLETIQRFSSLAPDSSARPHKRPLELSSQSYPSQSSRNMHREVPSIEAWDAETIGPFPTAAKRQCTRESRLNRTFEAHQPMNMREEHRGGLCHSSQTSGTQESIHQVADSQKSPGRKQLNPYGTPTSLPLLGPQESVPGNEVDLSAIPDSPLGKEDGFSGKLLQLDGESTKSESPELRASVHESQPASPIDATDRRPTASADSPEPATSPFIFKSTSRPASIPQIVDDYAKNHSLAVEQSGEKAADVNRTSKRRPSTSDPAQAQNVRGNSDVLCKSDPIFDPIESDTESFHEKQRMQSAKRLRSGKAPTAGFTSPRASNQAGVNRRDGRFLVPPIPQSRTNGVRTSLGEFTSPEQREDIQEPRQDSEDADKSVQNDLERQGKRDTESLERARSEPCDKDLTKPIQEASKRSLVPNDIVDAPNIPSQATTTWSKGYPSSADGNGDSVVQQGGNWVSSRELEPDGTARLGHDTDVVAQIPDNCRLTQEAERLAEVAEEQQKKKIREKKAEENNMAQQTMEKQNAAKKEATERKANEKGPENGKGGKKEETRAAEFTQAKKAKADEEELAEAKRIKEIRVKAARLAEEKRISERLAREQQTRELALAEEAKKAMLAAEGAKQIEAEKTEKLKARHKELAAEKQANRAKADEQAKEAQGKGREQKARGERLSREKAQQLADLEPKDAEQRTHQVGTAPQTATALKGHAPKSLNDRDVQNVKALSVRRNRNSTTPLNTTGPKRSMTPAIPGSSVAKSSPQQISMGSSPLSTRSSANMDAPLRSALRQTPSALRRSVSSVSFDVPPRSKLNEYIPSTPHPEILEDTNDKIPTKTSSPTNPVETSSGTVANVSSNKPLSMSIPKKARDSKVTKPPAKSISVPKSAPDSKNTRLPAKTGKVQTTLNVTREVKKLKGRAVNTPITSTPAQKPEIVISSGEDSSSSEEPVWQTGNAKAGPSSRKPTFPTTTSQGEKTTIVKTPSAPIDPTIRNLKVENDRKPAPAAVSRSNSKSDPTPLHKSTSRSPALALSETRSLSSDSASSSASDPGSDLESASEEEHQAPSSKTPTGAKNGNPAPVTTKGAGKAINVGVKQTEAYSKSKAPSQSSQASSSRSSNTTSMKNDSTPSQSSQASCSRSSNTTSMKSDSTHANQTADNQPQLESRQSVPGFRNKEASATTNGAAEDKIINQGLNHAGRLPNGIRPANYKYPRFSDLQRLTPEAEPAAKPGLDASSSQPLGSSLAGRVGPDDLSSDSGYSSSNSDEDEDIDELPSQTSSKTEFGPKSGLMRLIKSN</sequence>
<feature type="region of interest" description="Disordered" evidence="1">
    <location>
        <begin position="604"/>
        <end position="680"/>
    </location>
</feature>
<dbReference type="Proteomes" id="UP000664534">
    <property type="component" value="Unassembled WGS sequence"/>
</dbReference>
<feature type="compositionally biased region" description="Basic and acidic residues" evidence="1">
    <location>
        <begin position="634"/>
        <end position="663"/>
    </location>
</feature>
<feature type="compositionally biased region" description="Polar residues" evidence="1">
    <location>
        <begin position="370"/>
        <end position="381"/>
    </location>
</feature>
<organism evidence="2 3">
    <name type="scientific">Imshaugia aleurites</name>
    <dbReference type="NCBI Taxonomy" id="172621"/>
    <lineage>
        <taxon>Eukaryota</taxon>
        <taxon>Fungi</taxon>
        <taxon>Dikarya</taxon>
        <taxon>Ascomycota</taxon>
        <taxon>Pezizomycotina</taxon>
        <taxon>Lecanoromycetes</taxon>
        <taxon>OSLEUM clade</taxon>
        <taxon>Lecanoromycetidae</taxon>
        <taxon>Lecanorales</taxon>
        <taxon>Lecanorineae</taxon>
        <taxon>Parmeliaceae</taxon>
        <taxon>Imshaugia</taxon>
    </lineage>
</organism>
<dbReference type="EMBL" id="CAJPDT010000129">
    <property type="protein sequence ID" value="CAF9940305.1"/>
    <property type="molecule type" value="Genomic_DNA"/>
</dbReference>
<feature type="compositionally biased region" description="Polar residues" evidence="1">
    <location>
        <begin position="839"/>
        <end position="849"/>
    </location>
</feature>
<feature type="compositionally biased region" description="Low complexity" evidence="1">
    <location>
        <begin position="1041"/>
        <end position="1051"/>
    </location>
</feature>
<feature type="compositionally biased region" description="Polar residues" evidence="1">
    <location>
        <begin position="424"/>
        <end position="435"/>
    </location>
</feature>
<feature type="compositionally biased region" description="Low complexity" evidence="1">
    <location>
        <begin position="140"/>
        <end position="149"/>
    </location>
</feature>
<feature type="compositionally biased region" description="Basic and acidic residues" evidence="1">
    <location>
        <begin position="467"/>
        <end position="514"/>
    </location>
</feature>
<feature type="compositionally biased region" description="Polar residues" evidence="1">
    <location>
        <begin position="862"/>
        <end position="884"/>
    </location>
</feature>
<reference evidence="2" key="1">
    <citation type="submission" date="2021-03" db="EMBL/GenBank/DDBJ databases">
        <authorList>
            <person name="Tagirdzhanova G."/>
        </authorList>
    </citation>
    <scope>NUCLEOTIDE SEQUENCE</scope>
</reference>
<proteinExistence type="predicted"/>
<feature type="compositionally biased region" description="Polar residues" evidence="1">
    <location>
        <begin position="1254"/>
        <end position="1270"/>
    </location>
</feature>
<feature type="region of interest" description="Disordered" evidence="1">
    <location>
        <begin position="123"/>
        <end position="154"/>
    </location>
</feature>
<feature type="compositionally biased region" description="Low complexity" evidence="1">
    <location>
        <begin position="1133"/>
        <end position="1157"/>
    </location>
</feature>
<feature type="compositionally biased region" description="Basic and acidic residues" evidence="1">
    <location>
        <begin position="736"/>
        <end position="800"/>
    </location>
</feature>
<feature type="compositionally biased region" description="Polar residues" evidence="1">
    <location>
        <begin position="893"/>
        <end position="908"/>
    </location>
</feature>
<feature type="compositionally biased region" description="Polar residues" evidence="1">
    <location>
        <begin position="206"/>
        <end position="226"/>
    </location>
</feature>
<comment type="caution">
    <text evidence="2">The sequence shown here is derived from an EMBL/GenBank/DDBJ whole genome shotgun (WGS) entry which is preliminary data.</text>
</comment>
<protein>
    <submittedName>
        <fullName evidence="2">Uncharacterized protein</fullName>
    </submittedName>
</protein>
<feature type="region of interest" description="Disordered" evidence="1">
    <location>
        <begin position="736"/>
        <end position="1007"/>
    </location>
</feature>
<feature type="compositionally biased region" description="Polar residues" evidence="1">
    <location>
        <begin position="558"/>
        <end position="568"/>
    </location>
</feature>
<feature type="compositionally biased region" description="Basic and acidic residues" evidence="1">
    <location>
        <begin position="604"/>
        <end position="622"/>
    </location>
</feature>
<dbReference type="OrthoDB" id="5431494at2759"/>
<feature type="compositionally biased region" description="Polar residues" evidence="1">
    <location>
        <begin position="450"/>
        <end position="466"/>
    </location>
</feature>
<feature type="compositionally biased region" description="Polar residues" evidence="1">
    <location>
        <begin position="801"/>
        <end position="811"/>
    </location>
</feature>
<feature type="compositionally biased region" description="Polar residues" evidence="1">
    <location>
        <begin position="1166"/>
        <end position="1176"/>
    </location>
</feature>
<keyword evidence="3" id="KW-1185">Reference proteome</keyword>